<dbReference type="SMART" id="SM00387">
    <property type="entry name" value="HATPase_c"/>
    <property type="match status" value="1"/>
</dbReference>
<dbReference type="Proteomes" id="UP000050996">
    <property type="component" value="Unassembled WGS sequence"/>
</dbReference>
<evidence type="ECO:0000256" key="14">
    <source>
        <dbReference type="SAM" id="Phobius"/>
    </source>
</evidence>
<dbReference type="PANTHER" id="PTHR45528">
    <property type="entry name" value="SENSOR HISTIDINE KINASE CPXA"/>
    <property type="match status" value="1"/>
</dbReference>
<keyword evidence="18" id="KW-1185">Reference proteome</keyword>
<evidence type="ECO:0000256" key="11">
    <source>
        <dbReference type="ARBA" id="ARBA00022989"/>
    </source>
</evidence>
<dbReference type="InterPro" id="IPR003661">
    <property type="entry name" value="HisK_dim/P_dom"/>
</dbReference>
<keyword evidence="11 14" id="KW-1133">Transmembrane helix</keyword>
<dbReference type="SMART" id="SM00388">
    <property type="entry name" value="HisKA"/>
    <property type="match status" value="1"/>
</dbReference>
<dbReference type="PROSITE" id="PS50885">
    <property type="entry name" value="HAMP"/>
    <property type="match status" value="1"/>
</dbReference>
<evidence type="ECO:0000256" key="8">
    <source>
        <dbReference type="ARBA" id="ARBA00022741"/>
    </source>
</evidence>
<dbReference type="GO" id="GO:0005524">
    <property type="term" value="F:ATP binding"/>
    <property type="evidence" value="ECO:0007669"/>
    <property type="project" value="UniProtKB-KW"/>
</dbReference>
<evidence type="ECO:0000256" key="2">
    <source>
        <dbReference type="ARBA" id="ARBA00004651"/>
    </source>
</evidence>
<comment type="catalytic activity">
    <reaction evidence="1">
        <text>ATP + protein L-histidine = ADP + protein N-phospho-L-histidine.</text>
        <dbReference type="EC" id="2.7.13.3"/>
    </reaction>
</comment>
<dbReference type="PATRIC" id="fig|1637975.4.peg.5622"/>
<keyword evidence="4" id="KW-1003">Cell membrane</keyword>
<dbReference type="CDD" id="cd06225">
    <property type="entry name" value="HAMP"/>
    <property type="match status" value="1"/>
</dbReference>
<evidence type="ECO:0000256" key="6">
    <source>
        <dbReference type="ARBA" id="ARBA00022679"/>
    </source>
</evidence>
<evidence type="ECO:0000256" key="5">
    <source>
        <dbReference type="ARBA" id="ARBA00022553"/>
    </source>
</evidence>
<dbReference type="GO" id="GO:0000155">
    <property type="term" value="F:phosphorelay sensor kinase activity"/>
    <property type="evidence" value="ECO:0007669"/>
    <property type="project" value="InterPro"/>
</dbReference>
<dbReference type="Pfam" id="PF00672">
    <property type="entry name" value="HAMP"/>
    <property type="match status" value="1"/>
</dbReference>
<dbReference type="PANTHER" id="PTHR45528:SF1">
    <property type="entry name" value="SENSOR HISTIDINE KINASE CPXA"/>
    <property type="match status" value="1"/>
</dbReference>
<dbReference type="EMBL" id="LJIX01000003">
    <property type="protein sequence ID" value="KQL27606.1"/>
    <property type="molecule type" value="Genomic_DNA"/>
</dbReference>
<comment type="caution">
    <text evidence="17">The sequence shown here is derived from an EMBL/GenBank/DDBJ whole genome shotgun (WGS) entry which is preliminary data.</text>
</comment>
<reference evidence="17 18" key="1">
    <citation type="submission" date="2015-09" db="EMBL/GenBank/DDBJ databases">
        <title>Genome sequencing project for genomic taxonomy and phylogenomics of Bacillus-like bacteria.</title>
        <authorList>
            <person name="Liu B."/>
            <person name="Wang J."/>
            <person name="Zhu Y."/>
            <person name="Liu G."/>
            <person name="Chen Q."/>
            <person name="Chen Z."/>
            <person name="Lan J."/>
            <person name="Che J."/>
            <person name="Ge C."/>
            <person name="Shi H."/>
            <person name="Pan Z."/>
            <person name="Liu X."/>
        </authorList>
    </citation>
    <scope>NUCLEOTIDE SEQUENCE [LARGE SCALE GENOMIC DNA]</scope>
    <source>
        <strain evidence="17 18">FJAT-18043</strain>
    </source>
</reference>
<dbReference type="InterPro" id="IPR003660">
    <property type="entry name" value="HAMP_dom"/>
</dbReference>
<gene>
    <name evidence="17" type="ORF">AN957_01340</name>
</gene>
<dbReference type="SUPFAM" id="SSF55874">
    <property type="entry name" value="ATPase domain of HSP90 chaperone/DNA topoisomerase II/histidine kinase"/>
    <property type="match status" value="1"/>
</dbReference>
<dbReference type="Gene3D" id="1.10.287.130">
    <property type="match status" value="1"/>
</dbReference>
<dbReference type="InterPro" id="IPR003594">
    <property type="entry name" value="HATPase_dom"/>
</dbReference>
<evidence type="ECO:0000256" key="7">
    <source>
        <dbReference type="ARBA" id="ARBA00022692"/>
    </source>
</evidence>
<dbReference type="SMART" id="SM00304">
    <property type="entry name" value="HAMP"/>
    <property type="match status" value="1"/>
</dbReference>
<dbReference type="InterPro" id="IPR036097">
    <property type="entry name" value="HisK_dim/P_sf"/>
</dbReference>
<protein>
    <recommendedName>
        <fullName evidence="3">histidine kinase</fullName>
        <ecNumber evidence="3">2.7.13.3</ecNumber>
    </recommendedName>
</protein>
<dbReference type="Gene3D" id="3.30.565.10">
    <property type="entry name" value="Histidine kinase-like ATPase, C-terminal domain"/>
    <property type="match status" value="1"/>
</dbReference>
<dbReference type="Pfam" id="PF00512">
    <property type="entry name" value="HisKA"/>
    <property type="match status" value="1"/>
</dbReference>
<dbReference type="GO" id="GO:0005886">
    <property type="term" value="C:plasma membrane"/>
    <property type="evidence" value="ECO:0007669"/>
    <property type="project" value="UniProtKB-SubCell"/>
</dbReference>
<evidence type="ECO:0000256" key="3">
    <source>
        <dbReference type="ARBA" id="ARBA00012438"/>
    </source>
</evidence>
<sequence>MKIKTWLLVSYLIVMILPLVAAYVLFLWINAYHQEKNVEEYFEKWVELQKIIEVIDTPEMFQLGRSYEELNKLTGAHIEINLYLKEGFLLYTSNPIKTQIDTIASTDKLYKNLYEFEKDYYAYTYRSPVLQGKDIIGIYEVRLARNEWVKGVSDRTWLVIGIFVLFFVAILTIVAFLVNRKLNKPLRLLMKQMKAFAEKNEVSPIYEVNDEIGELAKSFDEMRLQIITAKQKLIEEQGEKEYMIASISHDLKTPLTSIRTYAEALVGKIPNEEKINEYSKVIVDKSNYMKHMLDDLLMYTLLQTPTYEMELVEVDGEEFFDMLISDYEPLCMEKGITLELLSTVEEFYLVNPKQMLRVMDNLMSNAIKHSDSKDHILLAAIHSNHLPLSIMPFVKPLLTKQEGMYLIVQNSGEGIEQTELEKVFKPLYQVDSARTKNRGSGTGLGLSITKQIIEKHGGTVEIASEKQVGTCVICWLPSINKGE</sequence>
<dbReference type="Pfam" id="PF02518">
    <property type="entry name" value="HATPase_c"/>
    <property type="match status" value="1"/>
</dbReference>
<evidence type="ECO:0000256" key="13">
    <source>
        <dbReference type="ARBA" id="ARBA00023136"/>
    </source>
</evidence>
<evidence type="ECO:0000313" key="17">
    <source>
        <dbReference type="EMBL" id="KQL27606.1"/>
    </source>
</evidence>
<proteinExistence type="predicted"/>
<dbReference type="AlphaFoldDB" id="A0A0Q3RBK6"/>
<evidence type="ECO:0000256" key="9">
    <source>
        <dbReference type="ARBA" id="ARBA00022777"/>
    </source>
</evidence>
<dbReference type="PRINTS" id="PR00344">
    <property type="entry name" value="BCTRLSENSOR"/>
</dbReference>
<dbReference type="SUPFAM" id="SSF47384">
    <property type="entry name" value="Homodimeric domain of signal transducing histidine kinase"/>
    <property type="match status" value="1"/>
</dbReference>
<keyword evidence="10" id="KW-0067">ATP-binding</keyword>
<accession>A0A0Q3RBK6</accession>
<dbReference type="SUPFAM" id="SSF158472">
    <property type="entry name" value="HAMP domain-like"/>
    <property type="match status" value="1"/>
</dbReference>
<dbReference type="InterPro" id="IPR036890">
    <property type="entry name" value="HATPase_C_sf"/>
</dbReference>
<dbReference type="InterPro" id="IPR004358">
    <property type="entry name" value="Sig_transdc_His_kin-like_C"/>
</dbReference>
<dbReference type="RefSeq" id="WP_053478053.1">
    <property type="nucleotide sequence ID" value="NZ_CP041305.1"/>
</dbReference>
<dbReference type="EC" id="2.7.13.3" evidence="3"/>
<evidence type="ECO:0000313" key="18">
    <source>
        <dbReference type="Proteomes" id="UP000050996"/>
    </source>
</evidence>
<keyword evidence="9 17" id="KW-0418">Kinase</keyword>
<feature type="transmembrane region" description="Helical" evidence="14">
    <location>
        <begin position="157"/>
        <end position="178"/>
    </location>
</feature>
<keyword evidence="5" id="KW-0597">Phosphoprotein</keyword>
<evidence type="ECO:0000256" key="4">
    <source>
        <dbReference type="ARBA" id="ARBA00022475"/>
    </source>
</evidence>
<feature type="transmembrane region" description="Helical" evidence="14">
    <location>
        <begin position="7"/>
        <end position="29"/>
    </location>
</feature>
<feature type="domain" description="HAMP" evidence="16">
    <location>
        <begin position="180"/>
        <end position="231"/>
    </location>
</feature>
<feature type="domain" description="Histidine kinase" evidence="15">
    <location>
        <begin position="246"/>
        <end position="480"/>
    </location>
</feature>
<dbReference type="Gene3D" id="6.10.340.10">
    <property type="match status" value="1"/>
</dbReference>
<keyword evidence="6" id="KW-0808">Transferase</keyword>
<keyword evidence="7 14" id="KW-0812">Transmembrane</keyword>
<dbReference type="CDD" id="cd00075">
    <property type="entry name" value="HATPase"/>
    <property type="match status" value="1"/>
</dbReference>
<evidence type="ECO:0000259" key="15">
    <source>
        <dbReference type="PROSITE" id="PS50109"/>
    </source>
</evidence>
<keyword evidence="12" id="KW-0902">Two-component regulatory system</keyword>
<evidence type="ECO:0000259" key="16">
    <source>
        <dbReference type="PROSITE" id="PS50885"/>
    </source>
</evidence>
<organism evidence="17 18">
    <name type="scientific">Cytobacillus solani</name>
    <dbReference type="NCBI Taxonomy" id="1637975"/>
    <lineage>
        <taxon>Bacteria</taxon>
        <taxon>Bacillati</taxon>
        <taxon>Bacillota</taxon>
        <taxon>Bacilli</taxon>
        <taxon>Bacillales</taxon>
        <taxon>Bacillaceae</taxon>
        <taxon>Cytobacillus</taxon>
    </lineage>
</organism>
<dbReference type="InterPro" id="IPR050398">
    <property type="entry name" value="HssS/ArlS-like"/>
</dbReference>
<dbReference type="STRING" id="1637975.AN957_01340"/>
<dbReference type="PROSITE" id="PS50109">
    <property type="entry name" value="HIS_KIN"/>
    <property type="match status" value="1"/>
</dbReference>
<name>A0A0Q3RBK6_9BACI</name>
<dbReference type="CDD" id="cd00082">
    <property type="entry name" value="HisKA"/>
    <property type="match status" value="1"/>
</dbReference>
<evidence type="ECO:0000256" key="1">
    <source>
        <dbReference type="ARBA" id="ARBA00000085"/>
    </source>
</evidence>
<dbReference type="InterPro" id="IPR005467">
    <property type="entry name" value="His_kinase_dom"/>
</dbReference>
<keyword evidence="13 14" id="KW-0472">Membrane</keyword>
<evidence type="ECO:0000256" key="12">
    <source>
        <dbReference type="ARBA" id="ARBA00023012"/>
    </source>
</evidence>
<evidence type="ECO:0000256" key="10">
    <source>
        <dbReference type="ARBA" id="ARBA00022840"/>
    </source>
</evidence>
<keyword evidence="8" id="KW-0547">Nucleotide-binding</keyword>
<comment type="subcellular location">
    <subcellularLocation>
        <location evidence="2">Cell membrane</location>
        <topology evidence="2">Multi-pass membrane protein</topology>
    </subcellularLocation>
</comment>